<dbReference type="OrthoDB" id="4869601at2759"/>
<protein>
    <submittedName>
        <fullName evidence="1">Uncharacterized protein</fullName>
    </submittedName>
</protein>
<evidence type="ECO:0000313" key="2">
    <source>
        <dbReference type="Proteomes" id="UP000717696"/>
    </source>
</evidence>
<organism evidence="1 2">
    <name type="scientific">Dactylonectria estremocensis</name>
    <dbReference type="NCBI Taxonomy" id="1079267"/>
    <lineage>
        <taxon>Eukaryota</taxon>
        <taxon>Fungi</taxon>
        <taxon>Dikarya</taxon>
        <taxon>Ascomycota</taxon>
        <taxon>Pezizomycotina</taxon>
        <taxon>Sordariomycetes</taxon>
        <taxon>Hypocreomycetidae</taxon>
        <taxon>Hypocreales</taxon>
        <taxon>Nectriaceae</taxon>
        <taxon>Dactylonectria</taxon>
    </lineage>
</organism>
<keyword evidence="2" id="KW-1185">Reference proteome</keyword>
<dbReference type="Proteomes" id="UP000717696">
    <property type="component" value="Unassembled WGS sequence"/>
</dbReference>
<proteinExistence type="predicted"/>
<evidence type="ECO:0000313" key="1">
    <source>
        <dbReference type="EMBL" id="KAH7162273.1"/>
    </source>
</evidence>
<sequence>MRCIPRPCQLWNVLPGTPPRRDGVLERRFDEDESPPYASSIEDDYEGIAHLVPGLVDRALLSDEVDCIVNKPLNDDQRDDVARDLKLDARVYHPGARYDEEVKQGRGCVESWMAFVSCPTRGFFVQRGLAIKRRARHERVNIIA</sequence>
<dbReference type="EMBL" id="JAGMUU010000001">
    <property type="protein sequence ID" value="KAH7162273.1"/>
    <property type="molecule type" value="Genomic_DNA"/>
</dbReference>
<gene>
    <name evidence="1" type="ORF">B0J13DRAFT_4861</name>
</gene>
<comment type="caution">
    <text evidence="1">The sequence shown here is derived from an EMBL/GenBank/DDBJ whole genome shotgun (WGS) entry which is preliminary data.</text>
</comment>
<dbReference type="AlphaFoldDB" id="A0A9P9FJU7"/>
<accession>A0A9P9FJU7</accession>
<name>A0A9P9FJU7_9HYPO</name>
<reference evidence="1" key="1">
    <citation type="journal article" date="2021" name="Nat. Commun.">
        <title>Genetic determinants of endophytism in the Arabidopsis root mycobiome.</title>
        <authorList>
            <person name="Mesny F."/>
            <person name="Miyauchi S."/>
            <person name="Thiergart T."/>
            <person name="Pickel B."/>
            <person name="Atanasova L."/>
            <person name="Karlsson M."/>
            <person name="Huettel B."/>
            <person name="Barry K.W."/>
            <person name="Haridas S."/>
            <person name="Chen C."/>
            <person name="Bauer D."/>
            <person name="Andreopoulos W."/>
            <person name="Pangilinan J."/>
            <person name="LaButti K."/>
            <person name="Riley R."/>
            <person name="Lipzen A."/>
            <person name="Clum A."/>
            <person name="Drula E."/>
            <person name="Henrissat B."/>
            <person name="Kohler A."/>
            <person name="Grigoriev I.V."/>
            <person name="Martin F.M."/>
            <person name="Hacquard S."/>
        </authorList>
    </citation>
    <scope>NUCLEOTIDE SEQUENCE</scope>
    <source>
        <strain evidence="1">MPI-CAGE-AT-0021</strain>
    </source>
</reference>